<feature type="transmembrane region" description="Helical" evidence="5">
    <location>
        <begin position="125"/>
        <end position="144"/>
    </location>
</feature>
<evidence type="ECO:0000256" key="2">
    <source>
        <dbReference type="ARBA" id="ARBA00022692"/>
    </source>
</evidence>
<dbReference type="InterPro" id="IPR052964">
    <property type="entry name" value="Sporulation_signal_mat"/>
</dbReference>
<name>A0A316EIT6_9ACTN</name>
<gene>
    <name evidence="7" type="ORF">BC793_14352</name>
</gene>
<dbReference type="EMBL" id="QGGR01000043">
    <property type="protein sequence ID" value="PWK29829.1"/>
    <property type="molecule type" value="Genomic_DNA"/>
</dbReference>
<comment type="subcellular location">
    <subcellularLocation>
        <location evidence="1">Endomembrane system</location>
        <topology evidence="1">Multi-pass membrane protein</topology>
    </subcellularLocation>
</comment>
<comment type="caution">
    <text evidence="7">The sequence shown here is derived from an EMBL/GenBank/DDBJ whole genome shotgun (WGS) entry which is preliminary data.</text>
</comment>
<dbReference type="Pfam" id="PF05090">
    <property type="entry name" value="HTTM"/>
    <property type="match status" value="1"/>
</dbReference>
<evidence type="ECO:0000313" key="7">
    <source>
        <dbReference type="EMBL" id="PWK29829.1"/>
    </source>
</evidence>
<dbReference type="InterPro" id="IPR011020">
    <property type="entry name" value="HTTM-like"/>
</dbReference>
<dbReference type="SMART" id="SM00752">
    <property type="entry name" value="HTTM"/>
    <property type="match status" value="1"/>
</dbReference>
<feature type="transmembrane region" description="Helical" evidence="5">
    <location>
        <begin position="100"/>
        <end position="118"/>
    </location>
</feature>
<keyword evidence="8" id="KW-1185">Reference proteome</keyword>
<evidence type="ECO:0000259" key="6">
    <source>
        <dbReference type="SMART" id="SM00752"/>
    </source>
</evidence>
<dbReference type="RefSeq" id="WP_109602883.1">
    <property type="nucleotide sequence ID" value="NZ_BONA01000106.1"/>
</dbReference>
<reference evidence="7 8" key="1">
    <citation type="submission" date="2018-05" db="EMBL/GenBank/DDBJ databases">
        <title>Genomic Encyclopedia of Archaeal and Bacterial Type Strains, Phase II (KMG-II): from individual species to whole genera.</title>
        <authorList>
            <person name="Goeker M."/>
        </authorList>
    </citation>
    <scope>NUCLEOTIDE SEQUENCE [LARGE SCALE GENOMIC DNA]</scope>
    <source>
        <strain evidence="7 8">DSM 45184</strain>
    </source>
</reference>
<feature type="transmembrane region" description="Helical" evidence="5">
    <location>
        <begin position="150"/>
        <end position="169"/>
    </location>
</feature>
<proteinExistence type="predicted"/>
<evidence type="ECO:0000256" key="4">
    <source>
        <dbReference type="ARBA" id="ARBA00023136"/>
    </source>
</evidence>
<dbReference type="AlphaFoldDB" id="A0A316EIT6"/>
<accession>A0A316EIT6</accession>
<feature type="transmembrane region" description="Helical" evidence="5">
    <location>
        <begin position="190"/>
        <end position="210"/>
    </location>
</feature>
<dbReference type="PANTHER" id="PTHR39535:SF2">
    <property type="entry name" value="HTTM DOMAIN-CONTAINING PROTEIN"/>
    <property type="match status" value="1"/>
</dbReference>
<feature type="domain" description="HTTM-like" evidence="6">
    <location>
        <begin position="35"/>
        <end position="314"/>
    </location>
</feature>
<dbReference type="Proteomes" id="UP000245697">
    <property type="component" value="Unassembled WGS sequence"/>
</dbReference>
<protein>
    <submittedName>
        <fullName evidence="7">Vitamin K-dependent gamma-carboxylase-like protein</fullName>
    </submittedName>
</protein>
<keyword evidence="4 5" id="KW-0472">Membrane</keyword>
<dbReference type="OrthoDB" id="128729at2"/>
<keyword evidence="3 5" id="KW-1133">Transmembrane helix</keyword>
<evidence type="ECO:0000313" key="8">
    <source>
        <dbReference type="Proteomes" id="UP000245697"/>
    </source>
</evidence>
<dbReference type="InterPro" id="IPR053934">
    <property type="entry name" value="HTTM_dom"/>
</dbReference>
<feature type="transmembrane region" description="Helical" evidence="5">
    <location>
        <begin position="278"/>
        <end position="305"/>
    </location>
</feature>
<dbReference type="PANTHER" id="PTHR39535">
    <property type="entry name" value="SPORULATION-DELAYING PROTEIN SDPB"/>
    <property type="match status" value="1"/>
</dbReference>
<evidence type="ECO:0000256" key="3">
    <source>
        <dbReference type="ARBA" id="ARBA00022989"/>
    </source>
</evidence>
<sequence>MAVDQTQTSPVAPAPAPEADVPAGRFDRIYRRLTGQALSLYATAFLRIGYGVLFLAILVREFPNRHMIWAPDAPWTADLARRMFDQTGWFSVLTLSDDPAYFEACYAAAVLVSVLFILGWHSRIMAVLFALAVVSFYSRNVLMSDGGDNLMVLMAVYLMFTACGRRWSLDARRAGRTVPPGGFRDFTATVMHNCALFVIMAQMCVLYGAAGLFKVQGDTWGDGTALHYVLKQDLFRPWPAVSDFLDGHHVMLAIACYMTVLVQVAFPFSLFSKLKYVVLAILIGMHVGIAVLMALPIFSAVMVLADAVFLPDRFYLWAARTGRRLLRRDPAPARFFRRRRTPARFFRRGPAPSH</sequence>
<evidence type="ECO:0000256" key="1">
    <source>
        <dbReference type="ARBA" id="ARBA00004127"/>
    </source>
</evidence>
<keyword evidence="2 5" id="KW-0812">Transmembrane</keyword>
<organism evidence="7 8">
    <name type="scientific">Actinoplanes xinjiangensis</name>
    <dbReference type="NCBI Taxonomy" id="512350"/>
    <lineage>
        <taxon>Bacteria</taxon>
        <taxon>Bacillati</taxon>
        <taxon>Actinomycetota</taxon>
        <taxon>Actinomycetes</taxon>
        <taxon>Micromonosporales</taxon>
        <taxon>Micromonosporaceae</taxon>
        <taxon>Actinoplanes</taxon>
    </lineage>
</organism>
<feature type="transmembrane region" description="Helical" evidence="5">
    <location>
        <begin position="250"/>
        <end position="271"/>
    </location>
</feature>
<dbReference type="GO" id="GO:0012505">
    <property type="term" value="C:endomembrane system"/>
    <property type="evidence" value="ECO:0007669"/>
    <property type="project" value="UniProtKB-SubCell"/>
</dbReference>
<feature type="transmembrane region" description="Helical" evidence="5">
    <location>
        <begin position="38"/>
        <end position="59"/>
    </location>
</feature>
<evidence type="ECO:0000256" key="5">
    <source>
        <dbReference type="SAM" id="Phobius"/>
    </source>
</evidence>